<evidence type="ECO:0000256" key="5">
    <source>
        <dbReference type="ARBA" id="ARBA00022679"/>
    </source>
</evidence>
<evidence type="ECO:0000256" key="1">
    <source>
        <dbReference type="ARBA" id="ARBA00004496"/>
    </source>
</evidence>
<proteinExistence type="inferred from homology"/>
<dbReference type="SUPFAM" id="SSF55979">
    <property type="entry name" value="DNA clamp"/>
    <property type="match status" value="3"/>
</dbReference>
<dbReference type="NCBIfam" id="TIGR00663">
    <property type="entry name" value="dnan"/>
    <property type="match status" value="1"/>
</dbReference>
<dbReference type="GO" id="GO:0003677">
    <property type="term" value="F:DNA binding"/>
    <property type="evidence" value="ECO:0007669"/>
    <property type="project" value="UniProtKB-UniRule"/>
</dbReference>
<dbReference type="HOGENOM" id="CLU_038149_2_1_9"/>
<dbReference type="GO" id="GO:0008408">
    <property type="term" value="F:3'-5' exonuclease activity"/>
    <property type="evidence" value="ECO:0007669"/>
    <property type="project" value="InterPro"/>
</dbReference>
<evidence type="ECO:0000256" key="4">
    <source>
        <dbReference type="ARBA" id="ARBA00022490"/>
    </source>
</evidence>
<evidence type="ECO:0000313" key="15">
    <source>
        <dbReference type="Proteomes" id="UP000018461"/>
    </source>
</evidence>
<reference evidence="14" key="1">
    <citation type="submission" date="2011-08" db="EMBL/GenBank/DDBJ databases">
        <authorList>
            <consortium name="The Broad Institute Genome Sequencing Platform"/>
            <person name="Earl A."/>
            <person name="Ward D."/>
            <person name="Feldgarden M."/>
            <person name="Gevers D."/>
            <person name="Sizova M."/>
            <person name="Hazen A."/>
            <person name="Epstein S."/>
            <person name="Young S.K."/>
            <person name="Zeng Q."/>
            <person name="Gargeya S."/>
            <person name="Fitzgerald M."/>
            <person name="Haas B."/>
            <person name="Abouelleil A."/>
            <person name="Alvarado L."/>
            <person name="Arachchi H.M."/>
            <person name="Berlin A."/>
            <person name="Brown A."/>
            <person name="Chapman S.B."/>
            <person name="Chen Z."/>
            <person name="Dunbar C."/>
            <person name="Freedman E."/>
            <person name="Gearin G."/>
            <person name="Gellesch M."/>
            <person name="Goldberg J."/>
            <person name="Griggs A."/>
            <person name="Gujja S."/>
            <person name="Heiman D."/>
            <person name="Howarth C."/>
            <person name="Larson L."/>
            <person name="Lui A."/>
            <person name="MacDonald P.J.P."/>
            <person name="Montmayeur A."/>
            <person name="Murphy C."/>
            <person name="Neiman D."/>
            <person name="Pearson M."/>
            <person name="Priest M."/>
            <person name="Roberts A."/>
            <person name="Saif S."/>
            <person name="Shea T."/>
            <person name="Shenoy N."/>
            <person name="Sisk P."/>
            <person name="Stolte C."/>
            <person name="Sykes S."/>
            <person name="Wortman J."/>
            <person name="Nusbaum C."/>
            <person name="Birren B."/>
        </authorList>
    </citation>
    <scope>NUCLEOTIDE SEQUENCE</scope>
    <source>
        <strain evidence="14">ACB1</strain>
    </source>
</reference>
<dbReference type="Pfam" id="PF02768">
    <property type="entry name" value="DNA_pol3_beta_3"/>
    <property type="match status" value="1"/>
</dbReference>
<evidence type="ECO:0000256" key="9">
    <source>
        <dbReference type="ARBA" id="ARBA00023125"/>
    </source>
</evidence>
<feature type="domain" description="DNA polymerase III beta sliding clamp central" evidence="12">
    <location>
        <begin position="133"/>
        <end position="244"/>
    </location>
</feature>
<dbReference type="Pfam" id="PF02767">
    <property type="entry name" value="DNA_pol3_beta_2"/>
    <property type="match status" value="1"/>
</dbReference>
<dbReference type="PIRSF" id="PIRSF000804">
    <property type="entry name" value="DNA_pol_III_b"/>
    <property type="match status" value="1"/>
</dbReference>
<organism evidence="14 15">
    <name type="scientific">Oribacterium parvum ACB1</name>
    <dbReference type="NCBI Taxonomy" id="796943"/>
    <lineage>
        <taxon>Bacteria</taxon>
        <taxon>Bacillati</taxon>
        <taxon>Bacillota</taxon>
        <taxon>Clostridia</taxon>
        <taxon>Lachnospirales</taxon>
        <taxon>Lachnospiraceae</taxon>
        <taxon>Oribacterium</taxon>
    </lineage>
</organism>
<feature type="domain" description="DNA polymerase III beta sliding clamp C-terminal" evidence="13">
    <location>
        <begin position="249"/>
        <end position="365"/>
    </location>
</feature>
<gene>
    <name evidence="14" type="ORF">HMPREF9625_02106</name>
</gene>
<keyword evidence="4 10" id="KW-0963">Cytoplasm</keyword>
<dbReference type="Gene3D" id="3.10.150.10">
    <property type="entry name" value="DNA Polymerase III, subunit A, domain 2"/>
    <property type="match status" value="2"/>
</dbReference>
<evidence type="ECO:0000256" key="8">
    <source>
        <dbReference type="ARBA" id="ARBA00022932"/>
    </source>
</evidence>
<keyword evidence="5 10" id="KW-0808">Transferase</keyword>
<dbReference type="InterPro" id="IPR022637">
    <property type="entry name" value="DNA_polIII_beta_cen"/>
</dbReference>
<keyword evidence="7 10" id="KW-0235">DNA replication</keyword>
<comment type="function">
    <text evidence="10">Confers DNA tethering and processivity to DNA polymerases and other proteins. Acts as a clamp, forming a ring around DNA (a reaction catalyzed by the clamp-loading complex) which diffuses in an ATP-independent manner freely and bidirectionally along dsDNA. Initially characterized for its ability to contact the catalytic subunit of DNA polymerase III (Pol III), a complex, multichain enzyme responsible for most of the replicative synthesis in bacteria; Pol III exhibits 3'-5' exonuclease proofreading activity. The beta chain is required for initiation of replication as well as for processivity of DNA replication.</text>
</comment>
<dbReference type="GO" id="GO:0003887">
    <property type="term" value="F:DNA-directed DNA polymerase activity"/>
    <property type="evidence" value="ECO:0007669"/>
    <property type="project" value="UniProtKB-UniRule"/>
</dbReference>
<comment type="subcellular location">
    <subcellularLocation>
        <location evidence="1 10">Cytoplasm</location>
    </subcellularLocation>
</comment>
<dbReference type="PATRIC" id="fig|796943.3.peg.465"/>
<dbReference type="InterPro" id="IPR022634">
    <property type="entry name" value="DNA_polIII_beta_N"/>
</dbReference>
<accession>G9WL49</accession>
<comment type="subunit">
    <text evidence="10">Forms a ring-shaped head-to-tail homodimer around DNA.</text>
</comment>
<evidence type="ECO:0000256" key="10">
    <source>
        <dbReference type="PIRNR" id="PIRNR000804"/>
    </source>
</evidence>
<evidence type="ECO:0000259" key="12">
    <source>
        <dbReference type="Pfam" id="PF02767"/>
    </source>
</evidence>
<name>G9WL49_9FIRM</name>
<dbReference type="SMART" id="SM00480">
    <property type="entry name" value="POL3Bc"/>
    <property type="match status" value="1"/>
</dbReference>
<dbReference type="InterPro" id="IPR001001">
    <property type="entry name" value="DNA_polIII_beta"/>
</dbReference>
<keyword evidence="9" id="KW-0238">DNA-binding</keyword>
<keyword evidence="6 10" id="KW-0548">Nucleotidyltransferase</keyword>
<comment type="similarity">
    <text evidence="2 10">Belongs to the beta sliding clamp family.</text>
</comment>
<dbReference type="EMBL" id="AFZC02000001">
    <property type="protein sequence ID" value="EHL13293.1"/>
    <property type="molecule type" value="Genomic_DNA"/>
</dbReference>
<protein>
    <recommendedName>
        <fullName evidence="3 10">Beta sliding clamp</fullName>
    </recommendedName>
</protein>
<dbReference type="CDD" id="cd00140">
    <property type="entry name" value="beta_clamp"/>
    <property type="match status" value="1"/>
</dbReference>
<reference evidence="14" key="2">
    <citation type="submission" date="2013-03" db="EMBL/GenBank/DDBJ databases">
        <title>The Genome Sequence of Oribacterium sp. ACB1.</title>
        <authorList>
            <consortium name="The Broad Institute Genomics Platform"/>
            <consortium name="The Broad Institute Genome Sequencing Center for Infectious Disease"/>
            <person name="Earl A."/>
            <person name="Ward D."/>
            <person name="Feldgarden M."/>
            <person name="Gevers D."/>
            <person name="Sizova M."/>
            <person name="Hazen A."/>
            <person name="Epstein S."/>
            <person name="Walker B."/>
            <person name="Young S."/>
            <person name="Zeng Q."/>
            <person name="Gargeya S."/>
            <person name="Fitzgerald M."/>
            <person name="Haas B."/>
            <person name="Abouelleil A."/>
            <person name="Allen A.W."/>
            <person name="Alvarado L."/>
            <person name="Arachchi H.M."/>
            <person name="Berlin A.M."/>
            <person name="Chapman S.B."/>
            <person name="Gainer-Dewar J."/>
            <person name="Goldberg J."/>
            <person name="Griggs A."/>
            <person name="Gujja S."/>
            <person name="Hansen M."/>
            <person name="Howarth C."/>
            <person name="Imamovic A."/>
            <person name="Ireland A."/>
            <person name="Larimer J."/>
            <person name="McCowan C."/>
            <person name="Murphy C."/>
            <person name="Pearson M."/>
            <person name="Poon T.W."/>
            <person name="Priest M."/>
            <person name="Roberts A."/>
            <person name="Saif S."/>
            <person name="Shea T."/>
            <person name="Sisk P."/>
            <person name="Sykes S."/>
            <person name="Wortman J."/>
            <person name="Nusbaum C."/>
            <person name="Birren B."/>
        </authorList>
    </citation>
    <scope>NUCLEOTIDE SEQUENCE [LARGE SCALE GENOMIC DNA]</scope>
    <source>
        <strain evidence="14">ACB1</strain>
    </source>
</reference>
<dbReference type="STRING" id="796943.HMPREF9625_02106"/>
<evidence type="ECO:0000259" key="11">
    <source>
        <dbReference type="Pfam" id="PF00712"/>
    </source>
</evidence>
<evidence type="ECO:0000256" key="6">
    <source>
        <dbReference type="ARBA" id="ARBA00022695"/>
    </source>
</evidence>
<dbReference type="InterPro" id="IPR022635">
    <property type="entry name" value="DNA_polIII_beta_C"/>
</dbReference>
<evidence type="ECO:0000256" key="7">
    <source>
        <dbReference type="ARBA" id="ARBA00022705"/>
    </source>
</evidence>
<evidence type="ECO:0000256" key="3">
    <source>
        <dbReference type="ARBA" id="ARBA00021035"/>
    </source>
</evidence>
<keyword evidence="8 10" id="KW-0239">DNA-directed DNA polymerase</keyword>
<dbReference type="PANTHER" id="PTHR30478:SF0">
    <property type="entry name" value="BETA SLIDING CLAMP"/>
    <property type="match status" value="1"/>
</dbReference>
<evidence type="ECO:0000313" key="14">
    <source>
        <dbReference type="EMBL" id="EHL13293.1"/>
    </source>
</evidence>
<dbReference type="Pfam" id="PF00712">
    <property type="entry name" value="DNA_pol3_beta"/>
    <property type="match status" value="1"/>
</dbReference>
<dbReference type="PANTHER" id="PTHR30478">
    <property type="entry name" value="DNA POLYMERASE III SUBUNIT BETA"/>
    <property type="match status" value="1"/>
</dbReference>
<comment type="caution">
    <text evidence="14">The sequence shown here is derived from an EMBL/GenBank/DDBJ whole genome shotgun (WGS) entry which is preliminary data.</text>
</comment>
<sequence>MKLYFQKNDLISAIQVVGRAVASKTTISIMECILIDATKGQIVLIGNKSEFGIESICKGEIAEPGKVALEAKLFQEIIKRLPQNEGTKLYIETEDNGNCIIRCEKSVFKIMGRNADEFPSLPIVEKQEAVVVSQFSLRNMINQTIFSTANGENNKKMAGEYFEIKDNLFSVTSLDGHRISIRKTCLKDSYSEQSAIVPKEVLADLSKIMSGGLDDMVEMYFSKQYLLFHYEDTTVITQLVEGEYFHVKQMLSTDYETKIIVNRKQLLEDIDRARIMARDNDKQPLILKIAEDNLSLKIISDLGRMDAEIPVKQEGKDLLIGFNPNFLIDALQNIDEEEVSLYFTIPRSPVFIRDKEESYIYMILPVNFNADQVE</sequence>
<dbReference type="GO" id="GO:0006271">
    <property type="term" value="P:DNA strand elongation involved in DNA replication"/>
    <property type="evidence" value="ECO:0007669"/>
    <property type="project" value="TreeGrafter"/>
</dbReference>
<dbReference type="AlphaFoldDB" id="G9WL49"/>
<dbReference type="GO" id="GO:0005737">
    <property type="term" value="C:cytoplasm"/>
    <property type="evidence" value="ECO:0007669"/>
    <property type="project" value="UniProtKB-SubCell"/>
</dbReference>
<feature type="domain" description="DNA polymerase III beta sliding clamp N-terminal" evidence="11">
    <location>
        <begin position="1"/>
        <end position="122"/>
    </location>
</feature>
<dbReference type="InterPro" id="IPR046938">
    <property type="entry name" value="DNA_clamp_sf"/>
</dbReference>
<evidence type="ECO:0000259" key="13">
    <source>
        <dbReference type="Pfam" id="PF02768"/>
    </source>
</evidence>
<evidence type="ECO:0000256" key="2">
    <source>
        <dbReference type="ARBA" id="ARBA00010752"/>
    </source>
</evidence>
<dbReference type="Proteomes" id="UP000018461">
    <property type="component" value="Unassembled WGS sequence"/>
</dbReference>
<dbReference type="RefSeq" id="WP_009535928.1">
    <property type="nucleotide sequence ID" value="NZ_KE148312.1"/>
</dbReference>
<dbReference type="GO" id="GO:0009360">
    <property type="term" value="C:DNA polymerase III complex"/>
    <property type="evidence" value="ECO:0007669"/>
    <property type="project" value="InterPro"/>
</dbReference>
<keyword evidence="15" id="KW-1185">Reference proteome</keyword>